<evidence type="ECO:0000256" key="1">
    <source>
        <dbReference type="ARBA" id="ARBA00001974"/>
    </source>
</evidence>
<comment type="similarity">
    <text evidence="2 7">Belongs to the acyl-CoA dehydrogenase family.</text>
</comment>
<evidence type="ECO:0000256" key="7">
    <source>
        <dbReference type="RuleBase" id="RU362125"/>
    </source>
</evidence>
<dbReference type="PANTHER" id="PTHR42803:SF1">
    <property type="entry name" value="BROAD-SPECIFICITY LINEAR ACYL-COA DEHYDROGENASE FADE5"/>
    <property type="match status" value="1"/>
</dbReference>
<evidence type="ECO:0000256" key="4">
    <source>
        <dbReference type="ARBA" id="ARBA00022630"/>
    </source>
</evidence>
<dbReference type="PANTHER" id="PTHR42803">
    <property type="entry name" value="ACYL-COA DEHYDROGENASE"/>
    <property type="match status" value="1"/>
</dbReference>
<feature type="domain" description="Acetyl-CoA dehydrogenase-like C-terminal" evidence="12">
    <location>
        <begin position="469"/>
        <end position="597"/>
    </location>
</feature>
<dbReference type="InterPro" id="IPR013786">
    <property type="entry name" value="AcylCoA_DH/ox_N"/>
</dbReference>
<feature type="transmembrane region" description="Helical" evidence="8">
    <location>
        <begin position="524"/>
        <end position="545"/>
    </location>
</feature>
<keyword evidence="5 7" id="KW-0274">FAD</keyword>
<evidence type="ECO:0000256" key="5">
    <source>
        <dbReference type="ARBA" id="ARBA00022827"/>
    </source>
</evidence>
<dbReference type="SUPFAM" id="SSF56645">
    <property type="entry name" value="Acyl-CoA dehydrogenase NM domain-like"/>
    <property type="match status" value="1"/>
</dbReference>
<evidence type="ECO:0000259" key="10">
    <source>
        <dbReference type="Pfam" id="PF02770"/>
    </source>
</evidence>
<evidence type="ECO:0000259" key="12">
    <source>
        <dbReference type="Pfam" id="PF12806"/>
    </source>
</evidence>
<dbReference type="InterPro" id="IPR009100">
    <property type="entry name" value="AcylCoA_DH/oxidase_NM_dom_sf"/>
</dbReference>
<evidence type="ECO:0000313" key="13">
    <source>
        <dbReference type="EMBL" id="BBO86587.1"/>
    </source>
</evidence>
<organism evidence="13 14">
    <name type="scientific">Desulfosarcina ovata subsp. sediminis</name>
    <dbReference type="NCBI Taxonomy" id="885957"/>
    <lineage>
        <taxon>Bacteria</taxon>
        <taxon>Pseudomonadati</taxon>
        <taxon>Thermodesulfobacteriota</taxon>
        <taxon>Desulfobacteria</taxon>
        <taxon>Desulfobacterales</taxon>
        <taxon>Desulfosarcinaceae</taxon>
        <taxon>Desulfosarcina</taxon>
    </lineage>
</organism>
<sequence>MANLITDRRDIDFVLYEQLDVLALSKFPKYKGYNRKTFDLIISEARNFALKELLPIWVDGDRVGATFENGQVRVPPSYHRAFKLLCEGEWTALAESPEWGGQGVPITISVAADEFLVGANLTCNSYATFGGGTAKMIELFGTDAQKELFLKNLYTAHWGGTMLLTEADAGSNVGALSTSATSNPDGTYSISGNKIFITNGDQDLTENIIHPVLARIEGDPPGSKGLSLFIVPKIWVNEDGSLGEFNDVVCTGIEEKMGSHGSVTCSLALGGKGKCRGILLGKPGQGMMIMFHMMNEARLKVGFQGFIHGSAAYQYALAYARERRQGYDLEKGKNVDDEQVPIIRHPDVRRMLLWMKSHVEGMRSLEYYIAHSFDMLESTDDPDAKGYYEGVTALLTPVLKTYCAVKGFDICVKAIQVYGGYGYTKDFPVEQLARDVKITSIYEGTDGIQAMDLIGRKLAMNKGAVFAAFIKEMRTAAERAAAIEQLAPLAADVQGAVDRFEALTKHIQESMRSASFKVAFANSVPFLMVMGDVIMAWMLIWRASIASEKLQKKSKGKDLAFYQGQVFSAEYFVKSVLPETLGQMDAIVSGGDAVVNISEEAFGG</sequence>
<dbReference type="InterPro" id="IPR037069">
    <property type="entry name" value="AcylCoA_DH/ox_N_sf"/>
</dbReference>
<dbReference type="InterPro" id="IPR025878">
    <property type="entry name" value="Acyl-CoA_dh-like_C_dom"/>
</dbReference>
<dbReference type="Gene3D" id="2.40.110.10">
    <property type="entry name" value="Butyryl-CoA Dehydrogenase, subunit A, domain 2"/>
    <property type="match status" value="1"/>
</dbReference>
<evidence type="ECO:0000256" key="8">
    <source>
        <dbReference type="SAM" id="Phobius"/>
    </source>
</evidence>
<dbReference type="InterPro" id="IPR009075">
    <property type="entry name" value="AcylCo_DH/oxidase_C"/>
</dbReference>
<feature type="domain" description="Acyl-CoA oxidase/dehydrogenase middle" evidence="10">
    <location>
        <begin position="162"/>
        <end position="266"/>
    </location>
</feature>
<gene>
    <name evidence="13" type="primary">acd_6</name>
    <name evidence="13" type="ORF">DSCO28_71530</name>
</gene>
<dbReference type="InterPro" id="IPR006091">
    <property type="entry name" value="Acyl-CoA_Oxase/DH_mid-dom"/>
</dbReference>
<feature type="domain" description="Acyl-CoA dehydrogenase/oxidase N-terminal" evidence="11">
    <location>
        <begin position="41"/>
        <end position="154"/>
    </location>
</feature>
<dbReference type="InterPro" id="IPR046373">
    <property type="entry name" value="Acyl-CoA_Oxase/DH_mid-dom_sf"/>
</dbReference>
<keyword evidence="8" id="KW-0472">Membrane</keyword>
<comment type="subunit">
    <text evidence="3">Homotetramer.</text>
</comment>
<dbReference type="GO" id="GO:0016627">
    <property type="term" value="F:oxidoreductase activity, acting on the CH-CH group of donors"/>
    <property type="evidence" value="ECO:0007669"/>
    <property type="project" value="InterPro"/>
</dbReference>
<dbReference type="AlphaFoldDB" id="A0A5K8A267"/>
<evidence type="ECO:0000313" key="14">
    <source>
        <dbReference type="Proteomes" id="UP000425960"/>
    </source>
</evidence>
<evidence type="ECO:0000259" key="11">
    <source>
        <dbReference type="Pfam" id="PF02771"/>
    </source>
</evidence>
<name>A0A5K8A267_9BACT</name>
<dbReference type="InterPro" id="IPR036250">
    <property type="entry name" value="AcylCo_DH-like_C"/>
</dbReference>
<dbReference type="RefSeq" id="WP_155314024.1">
    <property type="nucleotide sequence ID" value="NZ_AP021876.1"/>
</dbReference>
<keyword evidence="8" id="KW-1133">Transmembrane helix</keyword>
<dbReference type="Pfam" id="PF02770">
    <property type="entry name" value="Acyl-CoA_dh_M"/>
    <property type="match status" value="1"/>
</dbReference>
<evidence type="ECO:0000259" key="9">
    <source>
        <dbReference type="Pfam" id="PF00441"/>
    </source>
</evidence>
<dbReference type="EMBL" id="AP021876">
    <property type="protein sequence ID" value="BBO86587.1"/>
    <property type="molecule type" value="Genomic_DNA"/>
</dbReference>
<keyword evidence="4 7" id="KW-0285">Flavoprotein</keyword>
<feature type="domain" description="Acyl-CoA dehydrogenase/oxidase C-terminal" evidence="9">
    <location>
        <begin position="284"/>
        <end position="453"/>
    </location>
</feature>
<dbReference type="GO" id="GO:0005886">
    <property type="term" value="C:plasma membrane"/>
    <property type="evidence" value="ECO:0007669"/>
    <property type="project" value="TreeGrafter"/>
</dbReference>
<dbReference type="InterPro" id="IPR052166">
    <property type="entry name" value="Diverse_Acyl-CoA_DH"/>
</dbReference>
<keyword evidence="8" id="KW-0812">Transmembrane</keyword>
<dbReference type="Gene3D" id="1.20.140.10">
    <property type="entry name" value="Butyryl-CoA Dehydrogenase, subunit A, domain 3"/>
    <property type="match status" value="1"/>
</dbReference>
<dbReference type="GO" id="GO:0050660">
    <property type="term" value="F:flavin adenine dinucleotide binding"/>
    <property type="evidence" value="ECO:0007669"/>
    <property type="project" value="InterPro"/>
</dbReference>
<comment type="cofactor">
    <cofactor evidence="1 7">
        <name>FAD</name>
        <dbReference type="ChEBI" id="CHEBI:57692"/>
    </cofactor>
</comment>
<reference evidence="13 14" key="1">
    <citation type="submission" date="2019-11" db="EMBL/GenBank/DDBJ databases">
        <title>Comparative genomics of hydrocarbon-degrading Desulfosarcina strains.</title>
        <authorList>
            <person name="Watanabe M."/>
            <person name="Kojima H."/>
            <person name="Fukui M."/>
        </authorList>
    </citation>
    <scope>NUCLEOTIDE SEQUENCE [LARGE SCALE GENOMIC DNA]</scope>
    <source>
        <strain evidence="13 14">28bB2T</strain>
    </source>
</reference>
<proteinExistence type="inferred from homology"/>
<keyword evidence="6 7" id="KW-0560">Oxidoreductase</keyword>
<evidence type="ECO:0000256" key="2">
    <source>
        <dbReference type="ARBA" id="ARBA00009347"/>
    </source>
</evidence>
<dbReference type="SUPFAM" id="SSF47203">
    <property type="entry name" value="Acyl-CoA dehydrogenase C-terminal domain-like"/>
    <property type="match status" value="1"/>
</dbReference>
<dbReference type="Pfam" id="PF12806">
    <property type="entry name" value="Acyl-CoA_dh_C"/>
    <property type="match status" value="1"/>
</dbReference>
<protein>
    <submittedName>
        <fullName evidence="13">Acyl-CoA dehydrogenase</fullName>
    </submittedName>
</protein>
<dbReference type="KEGG" id="dov:DSCO28_71530"/>
<dbReference type="Pfam" id="PF02771">
    <property type="entry name" value="Acyl-CoA_dh_N"/>
    <property type="match status" value="1"/>
</dbReference>
<dbReference type="Pfam" id="PF00441">
    <property type="entry name" value="Acyl-CoA_dh_1"/>
    <property type="match status" value="1"/>
</dbReference>
<evidence type="ECO:0000256" key="3">
    <source>
        <dbReference type="ARBA" id="ARBA00011881"/>
    </source>
</evidence>
<dbReference type="Proteomes" id="UP000425960">
    <property type="component" value="Chromosome"/>
</dbReference>
<dbReference type="Gene3D" id="1.10.540.10">
    <property type="entry name" value="Acyl-CoA dehydrogenase/oxidase, N-terminal domain"/>
    <property type="match status" value="1"/>
</dbReference>
<evidence type="ECO:0000256" key="6">
    <source>
        <dbReference type="ARBA" id="ARBA00023002"/>
    </source>
</evidence>
<accession>A0A5K8A267</accession>